<proteinExistence type="predicted"/>
<dbReference type="EMBL" id="AZXY01000015">
    <property type="protein sequence ID" value="KSZ56495.1"/>
    <property type="molecule type" value="Genomic_DNA"/>
</dbReference>
<dbReference type="PATRIC" id="fig|1441730.3.peg.4845"/>
<protein>
    <submittedName>
        <fullName evidence="1">Uncharacterized protein</fullName>
    </submittedName>
</protein>
<reference evidence="2" key="1">
    <citation type="submission" date="2015-01" db="EMBL/GenBank/DDBJ databases">
        <title>Draft genome sequence of Rhodococcus pyridinivorans strain KG-16, a hydrocarbon-degrading bacterium.</title>
        <authorList>
            <person name="Aggarwal R.K."/>
            <person name="Dawar C."/>
        </authorList>
    </citation>
    <scope>NUCLEOTIDE SEQUENCE [LARGE SCALE GENOMIC DNA]</scope>
    <source>
        <strain evidence="2">KG-16</strain>
    </source>
</reference>
<evidence type="ECO:0000313" key="1">
    <source>
        <dbReference type="EMBL" id="KSZ56495.1"/>
    </source>
</evidence>
<accession>A0A0V9UEV4</accession>
<sequence length="264" mass="28635">MTCGGGGHRIEVPAIEEDDMTITPHAAALQSCELPRVSGERFAGYAVIGAPFASGHYLALRRFPTNSIGDGFTSVWHRDPDGTWTVYSDVPAELSCPRYLGRALSRTEQTDVRAEWTGPADLHVTVGTELEWDLRMTTSPATTVMNAAGSLMPDALWHSPTVLAAMGRVAGPVLGAGRMRLGGHLPNGQWFRANPRQLWAAHTERAVVGGVDLGPEGPLTQQDRFGDFRLPQRGLFATVQVWLEPFDALRHFPAHPGTVYADGE</sequence>
<dbReference type="AlphaFoldDB" id="A0A0V9UEV4"/>
<name>A0A0V9UEV4_9NOCA</name>
<evidence type="ECO:0000313" key="2">
    <source>
        <dbReference type="Proteomes" id="UP000053060"/>
    </source>
</evidence>
<reference evidence="1 2" key="2">
    <citation type="journal article" date="2016" name="Genome Announc.">
        <title>Draft Genome Sequence of a Versatile Hydrocarbon-Degrading Bacterium, Rhodococcus pyridinivorans Strain KG-16, Collected from Oil Fields in India.</title>
        <authorList>
            <person name="Aggarwal R.K."/>
            <person name="Dawar C."/>
            <person name="Phanindranath R."/>
            <person name="Mutnuri L."/>
            <person name="Dayal A.M."/>
        </authorList>
    </citation>
    <scope>NUCLEOTIDE SEQUENCE [LARGE SCALE GENOMIC DNA]</scope>
    <source>
        <strain evidence="1 2">KG-16</strain>
    </source>
</reference>
<organism evidence="1 2">
    <name type="scientific">Rhodococcus pyridinivorans KG-16</name>
    <dbReference type="NCBI Taxonomy" id="1441730"/>
    <lineage>
        <taxon>Bacteria</taxon>
        <taxon>Bacillati</taxon>
        <taxon>Actinomycetota</taxon>
        <taxon>Actinomycetes</taxon>
        <taxon>Mycobacteriales</taxon>
        <taxon>Nocardiaceae</taxon>
        <taxon>Rhodococcus</taxon>
    </lineage>
</organism>
<comment type="caution">
    <text evidence="1">The sequence shown here is derived from an EMBL/GenBank/DDBJ whole genome shotgun (WGS) entry which is preliminary data.</text>
</comment>
<gene>
    <name evidence="1" type="ORF">Z045_23145</name>
</gene>
<dbReference type="Proteomes" id="UP000053060">
    <property type="component" value="Unassembled WGS sequence"/>
</dbReference>